<protein>
    <submittedName>
        <fullName evidence="3">DUF2220 family protein</fullName>
    </submittedName>
</protein>
<dbReference type="Pfam" id="PF11795">
    <property type="entry name" value="DUF3322"/>
    <property type="match status" value="1"/>
</dbReference>
<dbReference type="InterPro" id="IPR024534">
    <property type="entry name" value="JetD_C"/>
</dbReference>
<accession>A0ABY8NA92</accession>
<evidence type="ECO:0000313" key="4">
    <source>
        <dbReference type="Proteomes" id="UP001236500"/>
    </source>
</evidence>
<dbReference type="Pfam" id="PF09983">
    <property type="entry name" value="JetD_C"/>
    <property type="match status" value="1"/>
</dbReference>
<keyword evidence="4" id="KW-1185">Reference proteome</keyword>
<organism evidence="3 4">
    <name type="scientific">Microbulbifer bruguierae</name>
    <dbReference type="NCBI Taxonomy" id="3029061"/>
    <lineage>
        <taxon>Bacteria</taxon>
        <taxon>Pseudomonadati</taxon>
        <taxon>Pseudomonadota</taxon>
        <taxon>Gammaproteobacteria</taxon>
        <taxon>Cellvibrionales</taxon>
        <taxon>Microbulbiferaceae</taxon>
        <taxon>Microbulbifer</taxon>
    </lineage>
</organism>
<evidence type="ECO:0000259" key="1">
    <source>
        <dbReference type="Pfam" id="PF09983"/>
    </source>
</evidence>
<evidence type="ECO:0000259" key="2">
    <source>
        <dbReference type="Pfam" id="PF11795"/>
    </source>
</evidence>
<sequence>MKSPGDIAERLARQWQQAPLRVERLLNRERWPLDIAIGKPSGADFSSNTAQVQAHVQRWRAVTNGEVLWAPVKYRAGAEAVSLPHTWRIRTPSEWVDASESAEIQEEFSRLGHIVGNVDSVFHELLVRERPLWQKKHVDEVVSAAKLASTLAPGVAAGRPLRLMAEAGVDTKFFERHATLITRLLDQRFCGAASEQGLHSFLNASDDSDHWVLVAPLDKSLLPFRRQRVATRELADTPLPGTHILIVENEQCIHLLPELPDTIAILGAGLDLNWLGSPAFDGKYLAYWGDMDTWGLSMLAGAKLQRPEIVPLLMTRALFDRYAEQSAVTEPVVARPTAPEGLDSVEADFYRHLIALSNGRLEQEYLPGGEVAVAVKAWRSSS</sequence>
<reference evidence="3 4" key="1">
    <citation type="submission" date="2023-02" db="EMBL/GenBank/DDBJ databases">
        <title>Description and genomic characterization of Microbulbifer bruguierae sp. nov., isolated from the sediment of mangrove plant Bruguiera sexangula.</title>
        <authorList>
            <person name="Long M."/>
        </authorList>
    </citation>
    <scope>NUCLEOTIDE SEQUENCE [LARGE SCALE GENOMIC DNA]</scope>
    <source>
        <strain evidence="3 4">H12</strain>
    </source>
</reference>
<gene>
    <name evidence="3" type="ORF">PVT68_13675</name>
</gene>
<dbReference type="InterPro" id="IPR014544">
    <property type="entry name" value="UCP028408"/>
</dbReference>
<dbReference type="InterPro" id="IPR024537">
    <property type="entry name" value="DUF3322"/>
</dbReference>
<dbReference type="RefSeq" id="WP_280318940.1">
    <property type="nucleotide sequence ID" value="NZ_CP118605.1"/>
</dbReference>
<dbReference type="PIRSF" id="PIRSF028408">
    <property type="entry name" value="UCP028408"/>
    <property type="match status" value="1"/>
</dbReference>
<dbReference type="EMBL" id="CP118605">
    <property type="protein sequence ID" value="WGL15816.1"/>
    <property type="molecule type" value="Genomic_DNA"/>
</dbReference>
<feature type="domain" description="Wadjet protein JetD C-terminal" evidence="1">
    <location>
        <begin position="206"/>
        <end position="369"/>
    </location>
</feature>
<proteinExistence type="predicted"/>
<dbReference type="Proteomes" id="UP001236500">
    <property type="component" value="Chromosome"/>
</dbReference>
<evidence type="ECO:0000313" key="3">
    <source>
        <dbReference type="EMBL" id="WGL15816.1"/>
    </source>
</evidence>
<feature type="domain" description="DUF3322" evidence="2">
    <location>
        <begin position="4"/>
        <end position="186"/>
    </location>
</feature>
<name>A0ABY8NA92_9GAMM</name>